<organism evidence="10 11">
    <name type="scientific">Metaclostridioides mangenotii</name>
    <dbReference type="NCBI Taxonomy" id="1540"/>
    <lineage>
        <taxon>Bacteria</taxon>
        <taxon>Bacillati</taxon>
        <taxon>Bacillota</taxon>
        <taxon>Clostridia</taxon>
        <taxon>Peptostreptococcales</taxon>
        <taxon>Peptostreptococcaceae</taxon>
        <taxon>Metaclostridioides</taxon>
    </lineage>
</organism>
<dbReference type="Pfam" id="PF02687">
    <property type="entry name" value="FtsX"/>
    <property type="match status" value="2"/>
</dbReference>
<keyword evidence="3 8" id="KW-0812">Transmembrane</keyword>
<protein>
    <submittedName>
        <fullName evidence="10">ABC-type lipoprotein release transport system permease subunit</fullName>
    </submittedName>
</protein>
<dbReference type="PANTHER" id="PTHR30572:SF4">
    <property type="entry name" value="ABC TRANSPORTER PERMEASE YTRF"/>
    <property type="match status" value="1"/>
</dbReference>
<evidence type="ECO:0000256" key="5">
    <source>
        <dbReference type="ARBA" id="ARBA00023136"/>
    </source>
</evidence>
<keyword evidence="2" id="KW-1003">Cell membrane</keyword>
<evidence type="ECO:0000313" key="10">
    <source>
        <dbReference type="EMBL" id="MBP1854483.1"/>
    </source>
</evidence>
<feature type="coiled-coil region" evidence="7">
    <location>
        <begin position="662"/>
        <end position="689"/>
    </location>
</feature>
<dbReference type="EMBL" id="JAGGJX010000001">
    <property type="protein sequence ID" value="MBP1854483.1"/>
    <property type="molecule type" value="Genomic_DNA"/>
</dbReference>
<dbReference type="InterPro" id="IPR003838">
    <property type="entry name" value="ABC3_permease_C"/>
</dbReference>
<evidence type="ECO:0000313" key="11">
    <source>
        <dbReference type="Proteomes" id="UP000767291"/>
    </source>
</evidence>
<dbReference type="PANTHER" id="PTHR30572">
    <property type="entry name" value="MEMBRANE COMPONENT OF TRANSPORTER-RELATED"/>
    <property type="match status" value="1"/>
</dbReference>
<feature type="transmembrane region" description="Helical" evidence="8">
    <location>
        <begin position="691"/>
        <end position="714"/>
    </location>
</feature>
<proteinExistence type="inferred from homology"/>
<feature type="transmembrane region" description="Helical" evidence="8">
    <location>
        <begin position="311"/>
        <end position="338"/>
    </location>
</feature>
<feature type="transmembrane region" description="Helical" evidence="8">
    <location>
        <begin position="20"/>
        <end position="44"/>
    </location>
</feature>
<keyword evidence="11" id="KW-1185">Reference proteome</keyword>
<comment type="caution">
    <text evidence="10">The sequence shown here is derived from an EMBL/GenBank/DDBJ whole genome shotgun (WGS) entry which is preliminary data.</text>
</comment>
<keyword evidence="5 8" id="KW-0472">Membrane</keyword>
<reference evidence="10 11" key="1">
    <citation type="submission" date="2021-03" db="EMBL/GenBank/DDBJ databases">
        <title>Genomic Encyclopedia of Type Strains, Phase IV (KMG-IV): sequencing the most valuable type-strain genomes for metagenomic binning, comparative biology and taxonomic classification.</title>
        <authorList>
            <person name="Goeker M."/>
        </authorList>
    </citation>
    <scope>NUCLEOTIDE SEQUENCE [LARGE SCALE GENOMIC DNA]</scope>
    <source>
        <strain evidence="10 11">DSM 1289</strain>
    </source>
</reference>
<keyword evidence="4 8" id="KW-1133">Transmembrane helix</keyword>
<evidence type="ECO:0000256" key="6">
    <source>
        <dbReference type="ARBA" id="ARBA00038076"/>
    </source>
</evidence>
<feature type="transmembrane region" description="Helical" evidence="8">
    <location>
        <begin position="256"/>
        <end position="281"/>
    </location>
</feature>
<keyword evidence="10" id="KW-0449">Lipoprotein</keyword>
<feature type="transmembrane region" description="Helical" evidence="8">
    <location>
        <begin position="782"/>
        <end position="803"/>
    </location>
</feature>
<dbReference type="Proteomes" id="UP000767291">
    <property type="component" value="Unassembled WGS sequence"/>
</dbReference>
<feature type="transmembrane region" description="Helical" evidence="8">
    <location>
        <begin position="437"/>
        <end position="456"/>
    </location>
</feature>
<evidence type="ECO:0000259" key="9">
    <source>
        <dbReference type="Pfam" id="PF02687"/>
    </source>
</evidence>
<feature type="transmembrane region" description="Helical" evidence="8">
    <location>
        <begin position="358"/>
        <end position="384"/>
    </location>
</feature>
<feature type="domain" description="ABC3 transporter permease C-terminal" evidence="9">
    <location>
        <begin position="692"/>
        <end position="810"/>
    </location>
</feature>
<accession>A0ABS4E998</accession>
<evidence type="ECO:0000256" key="4">
    <source>
        <dbReference type="ARBA" id="ARBA00022989"/>
    </source>
</evidence>
<evidence type="ECO:0000256" key="3">
    <source>
        <dbReference type="ARBA" id="ARBA00022692"/>
    </source>
</evidence>
<evidence type="ECO:0000256" key="8">
    <source>
        <dbReference type="SAM" id="Phobius"/>
    </source>
</evidence>
<gene>
    <name evidence="10" type="ORF">J2Z43_000873</name>
</gene>
<dbReference type="RefSeq" id="WP_209455994.1">
    <property type="nucleotide sequence ID" value="NZ_BAAACS010000012.1"/>
</dbReference>
<sequence length="820" mass="92224">MKTVTKTALANLKQNKGRNILSGIAIVLTTILMLATMTFGFGMVKLQATAVNKVYPTWHVMYRDMPEHKVEALKQHADVETLGKRIDIAEATVKDSNVRLINLDKTSVELNKVVLKSGKMPVSKNDIALTQGLLNKFGKNLKVGDLVSLPYQIIEKDGLGYEKQAEFRISGIIKIDGEKPDQKQFAGYISSEFMKDQLPEDERLYRVMYRLSNADKMTTDDINALTKEIAANFGVKDADIVENSEYLWANYVDPDIFSIIAIIVLVIAFAGVLTVYSIYYVSNIQKVQEFGKLKALGATKRQIKNIILKEGLLVACIAIPVGLILGFIISNIFFKYFITSVNADNALSKVMVELIKDGSVSLFNIYIILLTVVITFITVFISLLKPMITAGKISPVEAMRYGGDVKIKAKIRQGSKEITIGGLTKANLLRNKKRTTITIFTLGATGILFMVIATVLSCANPREMARQEILYDHRIQIESSNHDKMKPELSWDNIPKNNPLNAEFEKRVLDIDGVKEIKKTKSLDATLDDFKEDTKMYPVSVDGYDDSFAKEFEKSVVEGKVKYSDLKNSDTIMLSNRITRWFPEIKAGDNLNLTLSVDGKKVKKTFKVGAIVELSFAYTADIVMPISELEKLTDNNITYSYEIIADKEKGEKIENELKLLTKDQEILKYSSYQEQLEKWENLMDITSKACYAFMIIISAVGVMNLINTMINSVYTRRRELGIMQAIGLSNKQLIKMFQIEGIFYTVGTLVVTLVLGNIAGYAMFLNAKAEHMLNIKTYSYPLVPTILLIITIVIIQFVLTYAISRSFKKQSLIDRVRFSE</sequence>
<feature type="domain" description="ABC3 transporter permease C-terminal" evidence="9">
    <location>
        <begin position="262"/>
        <end position="384"/>
    </location>
</feature>
<comment type="similarity">
    <text evidence="6">Belongs to the ABC-4 integral membrane protein family.</text>
</comment>
<keyword evidence="7" id="KW-0175">Coiled coil</keyword>
<evidence type="ECO:0000256" key="1">
    <source>
        <dbReference type="ARBA" id="ARBA00004651"/>
    </source>
</evidence>
<name>A0ABS4E998_9FIRM</name>
<dbReference type="InterPro" id="IPR050250">
    <property type="entry name" value="Macrolide_Exporter_MacB"/>
</dbReference>
<comment type="subcellular location">
    <subcellularLocation>
        <location evidence="1">Cell membrane</location>
        <topology evidence="1">Multi-pass membrane protein</topology>
    </subcellularLocation>
</comment>
<evidence type="ECO:0000256" key="7">
    <source>
        <dbReference type="SAM" id="Coils"/>
    </source>
</evidence>
<evidence type="ECO:0000256" key="2">
    <source>
        <dbReference type="ARBA" id="ARBA00022475"/>
    </source>
</evidence>
<feature type="transmembrane region" description="Helical" evidence="8">
    <location>
        <begin position="741"/>
        <end position="762"/>
    </location>
</feature>